<comment type="caution">
    <text evidence="1">The sequence shown here is derived from an EMBL/GenBank/DDBJ whole genome shotgun (WGS) entry which is preliminary data.</text>
</comment>
<keyword evidence="2" id="KW-1185">Reference proteome</keyword>
<evidence type="ECO:0000313" key="1">
    <source>
        <dbReference type="EMBL" id="KAI6089248.1"/>
    </source>
</evidence>
<name>A0ACC0D943_9PEZI</name>
<accession>A0ACC0D943</accession>
<proteinExistence type="predicted"/>
<dbReference type="EMBL" id="MU394296">
    <property type="protein sequence ID" value="KAI6089248.1"/>
    <property type="molecule type" value="Genomic_DNA"/>
</dbReference>
<gene>
    <name evidence="1" type="ORF">F4821DRAFT_60139</name>
</gene>
<reference evidence="1 2" key="1">
    <citation type="journal article" date="2022" name="New Phytol.">
        <title>Ecological generalism drives hyperdiversity of secondary metabolite gene clusters in xylarialean endophytes.</title>
        <authorList>
            <person name="Franco M.E.E."/>
            <person name="Wisecaver J.H."/>
            <person name="Arnold A.E."/>
            <person name="Ju Y.M."/>
            <person name="Slot J.C."/>
            <person name="Ahrendt S."/>
            <person name="Moore L.P."/>
            <person name="Eastman K.E."/>
            <person name="Scott K."/>
            <person name="Konkel Z."/>
            <person name="Mondo S.J."/>
            <person name="Kuo A."/>
            <person name="Hayes R.D."/>
            <person name="Haridas S."/>
            <person name="Andreopoulos B."/>
            <person name="Riley R."/>
            <person name="LaButti K."/>
            <person name="Pangilinan J."/>
            <person name="Lipzen A."/>
            <person name="Amirebrahimi M."/>
            <person name="Yan J."/>
            <person name="Adam C."/>
            <person name="Keymanesh K."/>
            <person name="Ng V."/>
            <person name="Louie K."/>
            <person name="Northen T."/>
            <person name="Drula E."/>
            <person name="Henrissat B."/>
            <person name="Hsieh H.M."/>
            <person name="Youens-Clark K."/>
            <person name="Lutzoni F."/>
            <person name="Miadlikowska J."/>
            <person name="Eastwood D.C."/>
            <person name="Hamelin R.C."/>
            <person name="Grigoriev I.V."/>
            <person name="U'Ren J.M."/>
        </authorList>
    </citation>
    <scope>NUCLEOTIDE SEQUENCE [LARGE SCALE GENOMIC DNA]</scope>
    <source>
        <strain evidence="1 2">ER1909</strain>
    </source>
</reference>
<sequence>MRIIPNGALYSRRSRRSERPMGETSDLLRPTGVSTGQIQPNISTNSSSTTPEAGETATEAQNDHKDPFRDRHLIPRVFPEIYVYPHSASEIPSAYNDRFYEIVNIFRQNMLVDGKLRDLITCVDYSLRLCGPSKEMAHPSILVFCRRRDSKQLNCLFNRDDLKEQYLVRKTTPLDLWRSWLKQEAKVEPQRPLFNLYLLRYSKPHVLLGFGGADIDIATSSSSPPNLEDDSLTLCGFPVRSISGGHRTATLGCVLQIDSRFYGLTASHALRPLIHRLGASPSTTHAEPKTEQCISPEGDTSGVPAIEQGASSPLREGDYDFLEYHEDVIYEDFTDEESDFYDEDSEVRSEDGEGAFSQDNTSAVVAFMDNAYDYQGPDLDWALIRLDQPERYRPNAFFSPSDPSAAVFIQPKAARLPHQPVDVFVLVSPRRVKRGVLQPSTAFLGSIEGIRPSTVWTVIMNDKEELTRGDSGSLVIDAERLDIYGHVIGLNPLGEIYVSPLMDTLEQVQCLFPRSEITIPNPRHLLANSISLYLENDQYNEAIRQLNYLHIYLSESPYRTWNMTTEMHEVVETAGRQVETEIIYDPTAVILRYRVTHLDVLVIVLCKV</sequence>
<protein>
    <submittedName>
        <fullName evidence="1">Uncharacterized protein</fullName>
    </submittedName>
</protein>
<evidence type="ECO:0000313" key="2">
    <source>
        <dbReference type="Proteomes" id="UP001497680"/>
    </source>
</evidence>
<organism evidence="1 2">
    <name type="scientific">Hypoxylon rubiginosum</name>
    <dbReference type="NCBI Taxonomy" id="110542"/>
    <lineage>
        <taxon>Eukaryota</taxon>
        <taxon>Fungi</taxon>
        <taxon>Dikarya</taxon>
        <taxon>Ascomycota</taxon>
        <taxon>Pezizomycotina</taxon>
        <taxon>Sordariomycetes</taxon>
        <taxon>Xylariomycetidae</taxon>
        <taxon>Xylariales</taxon>
        <taxon>Hypoxylaceae</taxon>
        <taxon>Hypoxylon</taxon>
    </lineage>
</organism>
<dbReference type="Proteomes" id="UP001497680">
    <property type="component" value="Unassembled WGS sequence"/>
</dbReference>